<dbReference type="Proteomes" id="UP001445268">
    <property type="component" value="Plasmid unnamed2"/>
</dbReference>
<reference evidence="2 3" key="1">
    <citation type="submission" date="2024-04" db="EMBL/GenBank/DDBJ databases">
        <title>Marinobacter sp. SBY-1.</title>
        <authorList>
            <person name="Pan C."/>
        </authorList>
    </citation>
    <scope>NUCLEOTIDE SEQUENCE [LARGE SCALE GENOMIC DNA]</scope>
    <source>
        <strain evidence="2 3">SBY-1</strain>
        <plasmid evidence="2 3">unnamed2</plasmid>
    </source>
</reference>
<sequence length="288" mass="33952">MRFLTIMKAGLIASLAAMSLGVAANTDLRERIYYETVVDLYEREHPTARLIIALQKGNVSPHRNEKVIGQLDAVGRFLPEPQLQRIMMSSGGLTDWVFMRDVRNREMADRLRYPEIYTFTRLVDYRYRDLQSRAGNNPRLKQESIEDIVDFWSEHVALGEWDYKHQRINRAVNQIQHRNLADMEKDRISNQVLTESFRRFGGDSDARDHWVQEELARRMHAIDDKYTSQTNNELELHKRTPNMQTWIEAMWDMESRLLPLSSWDYKKCDNEYACMAFLKLPTPPLVLN</sequence>
<gene>
    <name evidence="2" type="ORF">AAGT77_20630</name>
</gene>
<feature type="signal peptide" evidence="1">
    <location>
        <begin position="1"/>
        <end position="23"/>
    </location>
</feature>
<keyword evidence="1" id="KW-0732">Signal</keyword>
<geneLocation type="plasmid" evidence="2 3">
    <name>unnamed2</name>
</geneLocation>
<accession>A0ABZ3E968</accession>
<keyword evidence="2" id="KW-0614">Plasmid</keyword>
<dbReference type="RefSeq" id="WP_342632711.1">
    <property type="nucleotide sequence ID" value="NZ_CP152382.1"/>
</dbReference>
<evidence type="ECO:0000313" key="3">
    <source>
        <dbReference type="Proteomes" id="UP001445268"/>
    </source>
</evidence>
<name>A0ABZ3E968_9GAMM</name>
<protein>
    <submittedName>
        <fullName evidence="2">Uncharacterized protein</fullName>
    </submittedName>
</protein>
<organism evidence="2 3">
    <name type="scientific">Marinobacter alkaliphilus</name>
    <dbReference type="NCBI Taxonomy" id="254719"/>
    <lineage>
        <taxon>Bacteria</taxon>
        <taxon>Pseudomonadati</taxon>
        <taxon>Pseudomonadota</taxon>
        <taxon>Gammaproteobacteria</taxon>
        <taxon>Pseudomonadales</taxon>
        <taxon>Marinobacteraceae</taxon>
        <taxon>Marinobacter</taxon>
    </lineage>
</organism>
<evidence type="ECO:0000256" key="1">
    <source>
        <dbReference type="SAM" id="SignalP"/>
    </source>
</evidence>
<keyword evidence="3" id="KW-1185">Reference proteome</keyword>
<feature type="chain" id="PRO_5045978139" evidence="1">
    <location>
        <begin position="24"/>
        <end position="288"/>
    </location>
</feature>
<dbReference type="EMBL" id="CP152382">
    <property type="protein sequence ID" value="XAF56163.1"/>
    <property type="molecule type" value="Genomic_DNA"/>
</dbReference>
<proteinExistence type="predicted"/>
<evidence type="ECO:0000313" key="2">
    <source>
        <dbReference type="EMBL" id="XAF56163.1"/>
    </source>
</evidence>